<accession>A0A177WYU8</accession>
<dbReference type="AlphaFoldDB" id="A0A177WYU8"/>
<feature type="domain" description="Velvet" evidence="6">
    <location>
        <begin position="173"/>
        <end position="373"/>
    </location>
</feature>
<dbReference type="EMBL" id="DS022313">
    <property type="protein sequence ID" value="OAJ44815.1"/>
    <property type="molecule type" value="Genomic_DNA"/>
</dbReference>
<keyword evidence="3" id="KW-0804">Transcription</keyword>
<gene>
    <name evidence="7" type="ORF">BDEG_28007</name>
</gene>
<proteinExistence type="predicted"/>
<organism evidence="7 8">
    <name type="scientific">Batrachochytrium dendrobatidis (strain JEL423)</name>
    <dbReference type="NCBI Taxonomy" id="403673"/>
    <lineage>
        <taxon>Eukaryota</taxon>
        <taxon>Fungi</taxon>
        <taxon>Fungi incertae sedis</taxon>
        <taxon>Chytridiomycota</taxon>
        <taxon>Chytridiomycota incertae sedis</taxon>
        <taxon>Chytridiomycetes</taxon>
        <taxon>Rhizophydiales</taxon>
        <taxon>Rhizophydiales incertae sedis</taxon>
        <taxon>Batrachochytrium</taxon>
    </lineage>
</organism>
<evidence type="ECO:0000313" key="8">
    <source>
        <dbReference type="Proteomes" id="UP000077115"/>
    </source>
</evidence>
<dbReference type="PANTHER" id="PTHR33572">
    <property type="entry name" value="SPORE DEVELOPMENT REGULATOR VOSA"/>
    <property type="match status" value="1"/>
</dbReference>
<dbReference type="VEuPathDB" id="FungiDB:BDEG_28007"/>
<dbReference type="GO" id="GO:0005634">
    <property type="term" value="C:nucleus"/>
    <property type="evidence" value="ECO:0007669"/>
    <property type="project" value="UniProtKB-SubCell"/>
</dbReference>
<sequence>MSLLNSSVDSGIALPANPSEPVLCKDSNHHTSEPEFKSTKELAYDDSFSSSISATTGGAILWNSGADPALNSVSNRKRLRSDLENNTNHAGSAAPNITEFGRLAHGSLFLASNTTSSVTAIDTTTVEQEQEAQQVEPRLDSIANKNLATSHTSSTSPVKTAEHKSLEPTAVASFNGLPKLVVRQEPIHGRTCGFANVKDRRMINPALILQVVNQNGDVQGINSDDYLCLVSLAAVEADGGGDRSAALNSRSKMCLRARNTRPEDANDITRADLINQTVVGANIKTADLLIDLNGTNGVFFIFSDISVRVHGRYRLKCQLMKKNFSNGEFNLDVCSIAYTRPFMMYPPKNYPGMTEGTNLSRWFSQQGALVSVRRFYVSEDAMNF</sequence>
<dbReference type="InterPro" id="IPR021740">
    <property type="entry name" value="Velvet"/>
</dbReference>
<feature type="compositionally biased region" description="Basic and acidic residues" evidence="5">
    <location>
        <begin position="26"/>
        <end position="37"/>
    </location>
</feature>
<keyword evidence="2" id="KW-0805">Transcription regulation</keyword>
<reference evidence="7 8" key="2">
    <citation type="submission" date="2016-05" db="EMBL/GenBank/DDBJ databases">
        <title>Lineage-specific infection strategies underlie the spectrum of fungal disease in amphibians.</title>
        <authorList>
            <person name="Cuomo C.A."/>
            <person name="Farrer R.A."/>
            <person name="James T."/>
            <person name="Longcore J."/>
            <person name="Birren B."/>
        </authorList>
    </citation>
    <scope>NUCLEOTIDE SEQUENCE [LARGE SCALE GENOMIC DNA]</scope>
    <source>
        <strain evidence="7 8">JEL423</strain>
    </source>
</reference>
<dbReference type="InterPro" id="IPR038491">
    <property type="entry name" value="Velvet_dom_sf"/>
</dbReference>
<feature type="region of interest" description="Disordered" evidence="5">
    <location>
        <begin position="1"/>
        <end position="37"/>
    </location>
</feature>
<dbReference type="InterPro" id="IPR037525">
    <property type="entry name" value="Velvet_dom"/>
</dbReference>
<evidence type="ECO:0000256" key="5">
    <source>
        <dbReference type="SAM" id="MobiDB-lite"/>
    </source>
</evidence>
<dbReference type="PANTHER" id="PTHR33572:SF3">
    <property type="entry name" value="VELVET COMPLEX SUBUNIT B"/>
    <property type="match status" value="1"/>
</dbReference>
<name>A0A177WYU8_BATDL</name>
<dbReference type="Pfam" id="PF11754">
    <property type="entry name" value="Velvet"/>
    <property type="match status" value="1"/>
</dbReference>
<evidence type="ECO:0000259" key="6">
    <source>
        <dbReference type="PROSITE" id="PS51821"/>
    </source>
</evidence>
<reference evidence="7 8" key="1">
    <citation type="submission" date="2006-10" db="EMBL/GenBank/DDBJ databases">
        <title>The Genome Sequence of Batrachochytrium dendrobatidis JEL423.</title>
        <authorList>
            <consortium name="The Broad Institute Genome Sequencing Platform"/>
            <person name="Birren B."/>
            <person name="Lander E."/>
            <person name="Galagan J."/>
            <person name="Cuomo C."/>
            <person name="Devon K."/>
            <person name="Jaffe D."/>
            <person name="Butler J."/>
            <person name="Alvarez P."/>
            <person name="Gnerre S."/>
            <person name="Grabherr M."/>
            <person name="Kleber M."/>
            <person name="Mauceli E."/>
            <person name="Brockman W."/>
            <person name="Young S."/>
            <person name="LaButti K."/>
            <person name="Sykes S."/>
            <person name="DeCaprio D."/>
            <person name="Crawford M."/>
            <person name="Koehrsen M."/>
            <person name="Engels R."/>
            <person name="Montgomery P."/>
            <person name="Pearson M."/>
            <person name="Howarth C."/>
            <person name="Larson L."/>
            <person name="White J."/>
            <person name="O'Leary S."/>
            <person name="Kodira C."/>
            <person name="Zeng Q."/>
            <person name="Yandava C."/>
            <person name="Alvarado L."/>
            <person name="Longcore J."/>
            <person name="James T."/>
        </authorList>
    </citation>
    <scope>NUCLEOTIDE SEQUENCE [LARGE SCALE GENOMIC DNA]</scope>
    <source>
        <strain evidence="7 8">JEL423</strain>
    </source>
</reference>
<dbReference type="Proteomes" id="UP000077115">
    <property type="component" value="Unassembled WGS sequence"/>
</dbReference>
<dbReference type="OrthoDB" id="5599552at2759"/>
<evidence type="ECO:0000256" key="3">
    <source>
        <dbReference type="ARBA" id="ARBA00023163"/>
    </source>
</evidence>
<dbReference type="PROSITE" id="PS51821">
    <property type="entry name" value="VELVET"/>
    <property type="match status" value="1"/>
</dbReference>
<evidence type="ECO:0000256" key="2">
    <source>
        <dbReference type="ARBA" id="ARBA00023015"/>
    </source>
</evidence>
<comment type="subcellular location">
    <subcellularLocation>
        <location evidence="1">Nucleus</location>
    </subcellularLocation>
</comment>
<evidence type="ECO:0000313" key="7">
    <source>
        <dbReference type="EMBL" id="OAJ44815.1"/>
    </source>
</evidence>
<evidence type="ECO:0000256" key="1">
    <source>
        <dbReference type="ARBA" id="ARBA00004123"/>
    </source>
</evidence>
<evidence type="ECO:0000256" key="4">
    <source>
        <dbReference type="ARBA" id="ARBA00023242"/>
    </source>
</evidence>
<keyword evidence="4" id="KW-0539">Nucleus</keyword>
<dbReference type="Gene3D" id="2.60.40.3960">
    <property type="entry name" value="Velvet domain"/>
    <property type="match status" value="1"/>
</dbReference>
<protein>
    <recommendedName>
        <fullName evidence="6">Velvet domain-containing protein</fullName>
    </recommendedName>
</protein>